<feature type="signal peptide" evidence="4">
    <location>
        <begin position="1"/>
        <end position="15"/>
    </location>
</feature>
<evidence type="ECO:0000259" key="5">
    <source>
        <dbReference type="PROSITE" id="PS51733"/>
    </source>
</evidence>
<feature type="compositionally biased region" description="Polar residues" evidence="3">
    <location>
        <begin position="386"/>
        <end position="401"/>
    </location>
</feature>
<protein>
    <submittedName>
        <fullName evidence="6">Biotin--protein ligase</fullName>
    </submittedName>
</protein>
<dbReference type="AlphaFoldDB" id="A0A067RAP5"/>
<feature type="chain" id="PRO_5012949332" evidence="4">
    <location>
        <begin position="16"/>
        <end position="1044"/>
    </location>
</feature>
<dbReference type="InterPro" id="IPR045864">
    <property type="entry name" value="aa-tRNA-synth_II/BPL/LPL"/>
</dbReference>
<accession>A0A067RAP5</accession>
<evidence type="ECO:0000256" key="3">
    <source>
        <dbReference type="SAM" id="MobiDB-lite"/>
    </source>
</evidence>
<dbReference type="STRING" id="136037.A0A067RAP5"/>
<dbReference type="InParanoid" id="A0A067RAP5"/>
<gene>
    <name evidence="6" type="ORF">L798_09777</name>
</gene>
<dbReference type="GO" id="GO:0005737">
    <property type="term" value="C:cytoplasm"/>
    <property type="evidence" value="ECO:0007669"/>
    <property type="project" value="TreeGrafter"/>
</dbReference>
<name>A0A067RAP5_ZOONE</name>
<feature type="compositionally biased region" description="Polar residues" evidence="3">
    <location>
        <begin position="598"/>
        <end position="611"/>
    </location>
</feature>
<feature type="region of interest" description="Disordered" evidence="3">
    <location>
        <begin position="369"/>
        <end position="401"/>
    </location>
</feature>
<proteinExistence type="inferred from homology"/>
<feature type="domain" description="BPL/LPL catalytic" evidence="5">
    <location>
        <begin position="774"/>
        <end position="968"/>
    </location>
</feature>
<keyword evidence="2 6" id="KW-0436">Ligase</keyword>
<dbReference type="GO" id="GO:0004077">
    <property type="term" value="F:biotin--[biotin carboxyl-carrier protein] ligase activity"/>
    <property type="evidence" value="ECO:0007669"/>
    <property type="project" value="InterPro"/>
</dbReference>
<dbReference type="Pfam" id="PF03099">
    <property type="entry name" value="BPL_LplA_LipB"/>
    <property type="match status" value="1"/>
</dbReference>
<dbReference type="Pfam" id="PF09825">
    <property type="entry name" value="BPL_N"/>
    <property type="match status" value="1"/>
</dbReference>
<dbReference type="FunCoup" id="A0A067RAP5">
    <property type="interactions" value="507"/>
</dbReference>
<feature type="region of interest" description="Disordered" evidence="3">
    <location>
        <begin position="585"/>
        <end position="615"/>
    </location>
</feature>
<dbReference type="PROSITE" id="PS51733">
    <property type="entry name" value="BPL_LPL_CATALYTIC"/>
    <property type="match status" value="1"/>
</dbReference>
<organism evidence="6 7">
    <name type="scientific">Zootermopsis nevadensis</name>
    <name type="common">Dampwood termite</name>
    <dbReference type="NCBI Taxonomy" id="136037"/>
    <lineage>
        <taxon>Eukaryota</taxon>
        <taxon>Metazoa</taxon>
        <taxon>Ecdysozoa</taxon>
        <taxon>Arthropoda</taxon>
        <taxon>Hexapoda</taxon>
        <taxon>Insecta</taxon>
        <taxon>Pterygota</taxon>
        <taxon>Neoptera</taxon>
        <taxon>Polyneoptera</taxon>
        <taxon>Dictyoptera</taxon>
        <taxon>Blattodea</taxon>
        <taxon>Blattoidea</taxon>
        <taxon>Termitoidae</taxon>
        <taxon>Termopsidae</taxon>
        <taxon>Zootermopsis</taxon>
    </lineage>
</organism>
<evidence type="ECO:0000313" key="6">
    <source>
        <dbReference type="EMBL" id="KDR15700.1"/>
    </source>
</evidence>
<evidence type="ECO:0000256" key="4">
    <source>
        <dbReference type="SAM" id="SignalP"/>
    </source>
</evidence>
<dbReference type="PANTHER" id="PTHR12835">
    <property type="entry name" value="BIOTIN PROTEIN LIGASE"/>
    <property type="match status" value="1"/>
</dbReference>
<dbReference type="OMA" id="HEQYGVL"/>
<keyword evidence="7" id="KW-1185">Reference proteome</keyword>
<dbReference type="InterPro" id="IPR004408">
    <property type="entry name" value="Biotin_CoA_COase_ligase"/>
</dbReference>
<dbReference type="SUPFAM" id="SSF55681">
    <property type="entry name" value="Class II aaRS and biotin synthetases"/>
    <property type="match status" value="1"/>
</dbReference>
<dbReference type="eggNOG" id="KOG1536">
    <property type="taxonomic scope" value="Eukaryota"/>
</dbReference>
<dbReference type="Pfam" id="PF02237">
    <property type="entry name" value="BPL_C"/>
    <property type="match status" value="1"/>
</dbReference>
<keyword evidence="4" id="KW-0732">Signal</keyword>
<dbReference type="PANTHER" id="PTHR12835:SF5">
    <property type="entry name" value="BIOTIN--PROTEIN LIGASE"/>
    <property type="match status" value="1"/>
</dbReference>
<reference evidence="6 7" key="1">
    <citation type="journal article" date="2014" name="Nat. Commun.">
        <title>Molecular traces of alternative social organization in a termite genome.</title>
        <authorList>
            <person name="Terrapon N."/>
            <person name="Li C."/>
            <person name="Robertson H.M."/>
            <person name="Ji L."/>
            <person name="Meng X."/>
            <person name="Booth W."/>
            <person name="Chen Z."/>
            <person name="Childers C.P."/>
            <person name="Glastad K.M."/>
            <person name="Gokhale K."/>
            <person name="Gowin J."/>
            <person name="Gronenberg W."/>
            <person name="Hermansen R.A."/>
            <person name="Hu H."/>
            <person name="Hunt B.G."/>
            <person name="Huylmans A.K."/>
            <person name="Khalil S.M."/>
            <person name="Mitchell R.D."/>
            <person name="Munoz-Torres M.C."/>
            <person name="Mustard J.A."/>
            <person name="Pan H."/>
            <person name="Reese J.T."/>
            <person name="Scharf M.E."/>
            <person name="Sun F."/>
            <person name="Vogel H."/>
            <person name="Xiao J."/>
            <person name="Yang W."/>
            <person name="Yang Z."/>
            <person name="Yang Z."/>
            <person name="Zhou J."/>
            <person name="Zhu J."/>
            <person name="Brent C.S."/>
            <person name="Elsik C.G."/>
            <person name="Goodisman M.A."/>
            <person name="Liberles D.A."/>
            <person name="Roe R.M."/>
            <person name="Vargo E.L."/>
            <person name="Vilcinskas A."/>
            <person name="Wang J."/>
            <person name="Bornberg-Bauer E."/>
            <person name="Korb J."/>
            <person name="Zhang G."/>
            <person name="Liebig J."/>
        </authorList>
    </citation>
    <scope>NUCLEOTIDE SEQUENCE [LARGE SCALE GENOMIC DNA]</scope>
    <source>
        <tissue evidence="6">Whole organism</tissue>
    </source>
</reference>
<comment type="similarity">
    <text evidence="1">Belongs to the biotin--protein ligase family.</text>
</comment>
<evidence type="ECO:0000256" key="1">
    <source>
        <dbReference type="ARBA" id="ARBA00009934"/>
    </source>
</evidence>
<sequence>MLLTLFYMAATWVQSWRLSLMREKITQLLTCSGSLVLYKEPDPAPTDSEGSVGLQIVGVSSSSCINKSEARVGDLLWYSDNKRACSVFPQQRVDVTRWISFGTERCTFPIEVNGGSSKVELCDEHKLHILIEADYMKATSIRDANYCKLEQFGLPQVWLASDYFGLILETDVEHLANLGSRFMTGKLSIDDGMELVRIESVCVEGRPCLMLNAGSLPITQSNATQDKSLQQEVPSLVSDMSERRISVQMSLVQWRTRIQLLQSLTQAAEKAASSQEEIRVGGHSLVVGSQPLTLTPLAAIPVPSQLETDLTLTDTSSSLTVKSVSEEKMTTGLPEVVPSAIAPHEDKSVDSFHSLTEELDNLSHAVGSDVAAKNGPSAIPEEELSEQPTSPRESKSSDSFCSLGSASTVSVTSHTGGAKAVLNQEVGVPSCVDPMLAVRRPGKQKMTFSTSMKPPNVLVYSESSVALENVKTVIHSTLQRHKYTIYTVSKSTLLSSPWSDNTVLLVVCGTVADVLAPTFVNYLLNGGHILCMCSDFLHLILPTFRTAEVRERELVRFSYGRWKQVQMMHHIFCYQASPARTRFSPREPENVVEPPQPSCNTRAPQPPSSVQVLDGDDKPHTLQVQVLGAEETWHTPSLLLAVVSGGHGKVVFSQVHLEVDPIQYEDEESKFTALKESDTARLEIIQDLLSTHLGMQCTTSQKIPTYTPGYFLGRHETKLEFLQHLHDRLEGDNILKNSQMSLQFCTAKGVEPPKATANFMPVLVHACPANFSTIEYFENLQSEVVGRLVIYSDVMTSSMNVLSGVSLQHGLVVVPRQQTSGVGRGGNMWLSPEGSAMFSVQLHVPLASYLGQHAPLLQHVVALAVVSAVCNLPGYQDLDLRLKWPNDIYAGRSAKLGGVIVNSTPEKTFVVCNVGLGVNLNNQAPTTCINEMIVQLSSTTNEKLAPLSCEKLLSITFTQLEGLLNAVQMGHVRQVLDLYYSYWLHSDAEITVVGPRGSSQRATVIGVDDFGFLRVRGQDGMPFSVHPDGNSFDMLRGLVAPSVK</sequence>
<dbReference type="Proteomes" id="UP000027135">
    <property type="component" value="Unassembled WGS sequence"/>
</dbReference>
<evidence type="ECO:0000313" key="7">
    <source>
        <dbReference type="Proteomes" id="UP000027135"/>
    </source>
</evidence>
<dbReference type="InterPro" id="IPR019197">
    <property type="entry name" value="Biotin-prot_ligase_N"/>
</dbReference>
<evidence type="ECO:0000256" key="2">
    <source>
        <dbReference type="ARBA" id="ARBA00022598"/>
    </source>
</evidence>
<dbReference type="InterPro" id="IPR003142">
    <property type="entry name" value="BPL_C"/>
</dbReference>
<dbReference type="NCBIfam" id="TIGR00121">
    <property type="entry name" value="birA_ligase"/>
    <property type="match status" value="1"/>
</dbReference>
<dbReference type="InterPro" id="IPR004143">
    <property type="entry name" value="BPL_LPL_catalytic"/>
</dbReference>
<dbReference type="EMBL" id="KK852818">
    <property type="protein sequence ID" value="KDR15700.1"/>
    <property type="molecule type" value="Genomic_DNA"/>
</dbReference>
<dbReference type="OrthoDB" id="10250105at2759"/>
<dbReference type="Gene3D" id="3.30.930.10">
    <property type="entry name" value="Bira Bifunctional Protein, Domain 2"/>
    <property type="match status" value="1"/>
</dbReference>